<dbReference type="Proteomes" id="UP000000437">
    <property type="component" value="Chromosome 13"/>
</dbReference>
<organism evidence="1 2">
    <name type="scientific">Danio rerio</name>
    <name type="common">Zebrafish</name>
    <name type="synonym">Brachydanio rerio</name>
    <dbReference type="NCBI Taxonomy" id="7955"/>
    <lineage>
        <taxon>Eukaryota</taxon>
        <taxon>Metazoa</taxon>
        <taxon>Chordata</taxon>
        <taxon>Craniata</taxon>
        <taxon>Vertebrata</taxon>
        <taxon>Euteleostomi</taxon>
        <taxon>Actinopterygii</taxon>
        <taxon>Neopterygii</taxon>
        <taxon>Teleostei</taxon>
        <taxon>Ostariophysi</taxon>
        <taxon>Cypriniformes</taxon>
        <taxon>Danionidae</taxon>
        <taxon>Danioninae</taxon>
        <taxon>Danio</taxon>
    </lineage>
</organism>
<proteinExistence type="predicted"/>
<keyword evidence="2" id="KW-0808">Transferase</keyword>
<keyword evidence="2" id="KW-0418">Kinase</keyword>
<evidence type="ECO:0000313" key="1">
    <source>
        <dbReference type="Proteomes" id="UP000000437"/>
    </source>
</evidence>
<keyword evidence="1" id="KW-1185">Reference proteome</keyword>
<name>A0AC58H2S2_DANRE</name>
<reference evidence="2" key="1">
    <citation type="submission" date="2025-08" db="UniProtKB">
        <authorList>
            <consortium name="RefSeq"/>
        </authorList>
    </citation>
    <scope>IDENTIFICATION</scope>
    <source>
        <strain evidence="2">Tuebingen</strain>
        <tissue evidence="2">Fibroblasts and whole tissue</tissue>
    </source>
</reference>
<accession>A0AC58H2S2</accession>
<evidence type="ECO:0000313" key="2">
    <source>
        <dbReference type="RefSeq" id="XP_073776282.1"/>
    </source>
</evidence>
<protein>
    <submittedName>
        <fullName evidence="2">Mitogen-activated protein kinase kinase kinase 9 isoform X2</fullName>
    </submittedName>
</protein>
<sequence length="919" mass="102280">MDAFSFPFNSSGPDSADGDGAAAEPQPGARLLGFGPAAAATPSGAGYWTAVFDYEATAEDELSLRKGDRVEVLSKDSLVSGDEGWWTGMIEDRVGIFPSNYVSSNGISEKIRDTPEDYCDYSVPPLHLLQIDFSELALEEMIGVGGFGKVYRAIWNGQEVAVKAARRDPDEDVSQTLESVRQEAKLFAMLTHPNIMALLGVCLQEPNLCLVMEYARGGPLNRALAGKRIPPHTLVDWAVQIARAMLYLHCQAIVPVIHRDLKSSNILILERVENDDLSNKTLKVTDFGLAREWHRTTKMSAAGTYAWMAPEVIRSSTFSKGSDVWSYGVLLWELLTGEVPFRGIDGLAVAYGVAMNKLSLPIPSTCPEPFARLMEDCWNVDPHSRPPFTSILDQLTAIEESGFFEMPAESFQSLQDDWKLEVQEMFDQLRAKEKELRSWEEELSRAALQQKYQEEALRRREQELAEREIHILERELNVIIHQLYQEKPRVQHRHGKFRRSRLKLRDGNRISLPSDFQHKITVQASPSLDRRRSLLGSNSTPPNSPPVLPRLRAIQLTPGVGGQAWGRNAAFQFDEEEDRKTRKKGRTQREHSADESLRTPKEGSRQRSCSAPNLRRSPRHSPAVPGVCSLAETENEDCCFPSESADSPGQSYLCIPFHRDGSASDSYGVESGTTGTASDVSPSYTRRSPSGNRRSELVLLGCGAVLAAVGLGHNLLDLMRVEECVRPRWEGLFHRTGGQSRGASPPTRKLFKRESPRRPPPLPTSLTLLSLSSVSDCNSTRSLLRSDSEELLVLRPPTPPALPPGQTPPPLNPLVNTHLESFKRHPRQSLTPTHVPSAPSAACRLHRTPSDGAIKMKCSPAHNNHNPTPTTPSKNTDLCEQAWLKHHHPHLSPRMISMQPHHSNQNRALNWNVLCTLHF</sequence>
<dbReference type="RefSeq" id="XP_073776282.1">
    <property type="nucleotide sequence ID" value="XM_073920181.1"/>
</dbReference>
<gene>
    <name evidence="2" type="primary">map3k9</name>
</gene>